<evidence type="ECO:0000313" key="1">
    <source>
        <dbReference type="EMBL" id="APZ53732.1"/>
    </source>
</evidence>
<dbReference type="AlphaFoldDB" id="A0A1P8UWG2"/>
<reference evidence="1 2" key="1">
    <citation type="submission" date="2016-04" db="EMBL/GenBank/DDBJ databases">
        <title>Deep-sea bacteria in the southern Pacific.</title>
        <authorList>
            <person name="Tang K."/>
        </authorList>
    </citation>
    <scope>NUCLEOTIDE SEQUENCE [LARGE SCALE GENOMIC DNA]</scope>
    <source>
        <strain evidence="1 2">JLT2014</strain>
    </source>
</reference>
<gene>
    <name evidence="1" type="ORF">Ga0080574_TMP3398</name>
</gene>
<keyword evidence="2" id="KW-1185">Reference proteome</keyword>
<dbReference type="STRING" id="1250539.Ga0080574_TMP3398"/>
<dbReference type="KEGG" id="paby:Ga0080574_TMP3398"/>
<dbReference type="EMBL" id="CP015093">
    <property type="protein sequence ID" value="APZ53732.1"/>
    <property type="molecule type" value="Genomic_DNA"/>
</dbReference>
<organism evidence="1 2">
    <name type="scientific">Salipiger abyssi</name>
    <dbReference type="NCBI Taxonomy" id="1250539"/>
    <lineage>
        <taxon>Bacteria</taxon>
        <taxon>Pseudomonadati</taxon>
        <taxon>Pseudomonadota</taxon>
        <taxon>Alphaproteobacteria</taxon>
        <taxon>Rhodobacterales</taxon>
        <taxon>Roseobacteraceae</taxon>
        <taxon>Salipiger</taxon>
    </lineage>
</organism>
<name>A0A1P8UWG2_9RHOB</name>
<proteinExistence type="predicted"/>
<dbReference type="RefSeq" id="WP_076702583.1">
    <property type="nucleotide sequence ID" value="NZ_CP015093.1"/>
</dbReference>
<dbReference type="Proteomes" id="UP000187059">
    <property type="component" value="Chromosome"/>
</dbReference>
<evidence type="ECO:0000313" key="2">
    <source>
        <dbReference type="Proteomes" id="UP000187059"/>
    </source>
</evidence>
<sequence>MSVFYVTAFGTVHTALTADMRFAAEAARIADVKARGAVPQACGPAIPEAPARGCFRVVETFGLYPKGADDWERKPAGHDGRKTMELQDNFGEMLAHAARRRAPAPLSSGQIAMGRFYRDLHERHRSAGLRCSSVETMSGGSSGTAASFMDAVLADRERLDVLRRRIGDGASRHLRVIRPSKRGSRTTISDRALVDMVCLDGLHLDAVLRRHGWSVKGETRKAARMALAEALDRMMGPMRRRSVTAASFGEGPASIWDQVA</sequence>
<accession>A0A1P8UWG2</accession>
<protein>
    <submittedName>
        <fullName evidence="1">Uncharacterized protein</fullName>
    </submittedName>
</protein>